<dbReference type="EMBL" id="AASUOH010000033">
    <property type="protein sequence ID" value="EFH0045204.1"/>
    <property type="molecule type" value="Genomic_DNA"/>
</dbReference>
<proteinExistence type="predicted"/>
<evidence type="ECO:0000313" key="1">
    <source>
        <dbReference type="EMBL" id="EFH0045204.1"/>
    </source>
</evidence>
<accession>A0A8G1SC08</accession>
<gene>
    <name evidence="1" type="ORF">BKL28_004055</name>
</gene>
<dbReference type="RefSeq" id="WP_001523297.1">
    <property type="nucleotide sequence ID" value="NZ_BGSG01000023.1"/>
</dbReference>
<name>A0A8G1SC08_ECOLX</name>
<protein>
    <submittedName>
        <fullName evidence="1">Uncharacterized protein</fullName>
    </submittedName>
</protein>
<comment type="caution">
    <text evidence="1">The sequence shown here is derived from an EMBL/GenBank/DDBJ whole genome shotgun (WGS) entry which is preliminary data.</text>
</comment>
<sequence>MLAKLYGIAELNNGQALNASYPYTISELAKLLDMGSWHYVHKVLERIHKETGFNIKSSDNNYHVLVKTGKEGVHKYSPAAFELIKKIINGQKYKLKP</sequence>
<dbReference type="AlphaFoldDB" id="A0A8G1SC08"/>
<evidence type="ECO:0000313" key="2">
    <source>
        <dbReference type="Proteomes" id="UP000528199"/>
    </source>
</evidence>
<dbReference type="Proteomes" id="UP000528199">
    <property type="component" value="Unassembled WGS sequence"/>
</dbReference>
<organism evidence="1 2">
    <name type="scientific">Escherichia coli</name>
    <dbReference type="NCBI Taxonomy" id="562"/>
    <lineage>
        <taxon>Bacteria</taxon>
        <taxon>Pseudomonadati</taxon>
        <taxon>Pseudomonadota</taxon>
        <taxon>Gammaproteobacteria</taxon>
        <taxon>Enterobacterales</taxon>
        <taxon>Enterobacteriaceae</taxon>
        <taxon>Escherichia</taxon>
    </lineage>
</organism>
<reference evidence="1 2" key="1">
    <citation type="submission" date="2018-08" db="EMBL/GenBank/DDBJ databases">
        <authorList>
            <consortium name="PulseNet: The National Subtyping Network for Foodborne Disease Surveillance"/>
            <person name="Tarr C.L."/>
            <person name="Trees E."/>
            <person name="Katz L.S."/>
            <person name="Carleton-Romer H.A."/>
            <person name="Stroika S."/>
            <person name="Kucerova Z."/>
            <person name="Roache K.F."/>
            <person name="Sabol A.L."/>
            <person name="Besser J."/>
            <person name="Gerner-Smidt P."/>
        </authorList>
    </citation>
    <scope>NUCLEOTIDE SEQUENCE [LARGE SCALE GENOMIC DNA]</scope>
    <source>
        <strain evidence="1 2">PNUSAE004760</strain>
    </source>
</reference>